<dbReference type="EMBL" id="KZ821616">
    <property type="protein sequence ID" value="PYH72836.1"/>
    <property type="molecule type" value="Genomic_DNA"/>
</dbReference>
<dbReference type="AlphaFoldDB" id="A0A319BI51"/>
<dbReference type="GO" id="GO:0016491">
    <property type="term" value="F:oxidoreductase activity"/>
    <property type="evidence" value="ECO:0007669"/>
    <property type="project" value="UniProtKB-KW"/>
</dbReference>
<proteinExistence type="predicted"/>
<dbReference type="GeneID" id="37209192"/>
<dbReference type="Gene3D" id="3.60.130.10">
    <property type="entry name" value="Clavaminate synthase-like"/>
    <property type="match status" value="1"/>
</dbReference>
<organism evidence="2 3">
    <name type="scientific">Aspergillus vadensis (strain CBS 113365 / IMI 142717 / IBT 24658)</name>
    <dbReference type="NCBI Taxonomy" id="1448311"/>
    <lineage>
        <taxon>Eukaryota</taxon>
        <taxon>Fungi</taxon>
        <taxon>Dikarya</taxon>
        <taxon>Ascomycota</taxon>
        <taxon>Pezizomycotina</taxon>
        <taxon>Eurotiomycetes</taxon>
        <taxon>Eurotiomycetidae</taxon>
        <taxon>Eurotiales</taxon>
        <taxon>Aspergillaceae</taxon>
        <taxon>Aspergillus</taxon>
        <taxon>Aspergillus subgen. Circumdati</taxon>
    </lineage>
</organism>
<name>A0A319BI51_ASPVC</name>
<protein>
    <submittedName>
        <fullName evidence="2">Clavaminate synthase-like protein</fullName>
    </submittedName>
</protein>
<sequence>MKPPAPARLQQVHIPLSGGGHEPISSLDSQNVAYDLDHEAIQESLLRFCSDESWNNSSRSAFMPRPILVSSEHQRQWKELNNALVAAITDIVERWWTDSVSRFPDRMPLEPAEEDLLRWIDTQVPSKIPPYRKCRGSWRPDFLIEEDNEGAPGSVENFRISEINARVCFNGLMYAASGQQALEEQGIADGSNDCVGATEPAKMIGGILSLFDPNLPFHLLKGDKHGIDIHMVVELLKTRFGISPRFVMPTDLRIVPDQENKDDYRLCCVAREAESQETERLSSLIYHNGEALEEIHQVGHELHQRELHALSPEMLRQISLRCFNDMRTILLVHDKRMMGIIKQEPESLVERNVITPAQAKVLSEGIADTLIPGSAELAHFIEHCKSNPKMKTEYISKPIRGGKGEGIVFGEDLDTAEWVSRLKDLCLPRLVPGTCIVQRKVNQVRYDVVLEPTDVSNTLRQTGILKVSLKSEGDSSHYLQQLMIGLHKQHGHGLPITHSASRGWFWDIRPNSTTSQTPSHQARSETMEKFPWHTDCSYEEAPPRYFALQVLREDQCGGGTLSVMNVGRLSSLLSTSTCTALLRPEYLITVPPEFVKCDTKRHVMGGLMATDAKGLLSMVRFREDIVTPLTAEAALALQELNNCLLGQKVQTETLQLTSDCLLKGSVILMINYRWLYARSNVRDPERHLRRVRWDARPFPTSLNASS</sequence>
<dbReference type="Proteomes" id="UP000248405">
    <property type="component" value="Unassembled WGS sequence"/>
</dbReference>
<dbReference type="SUPFAM" id="SSF51197">
    <property type="entry name" value="Clavaminate synthase-like"/>
    <property type="match status" value="1"/>
</dbReference>
<dbReference type="RefSeq" id="XP_025566630.1">
    <property type="nucleotide sequence ID" value="XM_025704600.1"/>
</dbReference>
<accession>A0A319BI51</accession>
<evidence type="ECO:0000313" key="2">
    <source>
        <dbReference type="EMBL" id="PYH72836.1"/>
    </source>
</evidence>
<gene>
    <name evidence="2" type="ORF">BO88DRAFT_381745</name>
</gene>
<dbReference type="SUPFAM" id="SSF56059">
    <property type="entry name" value="Glutathione synthetase ATP-binding domain-like"/>
    <property type="match status" value="1"/>
</dbReference>
<evidence type="ECO:0000256" key="1">
    <source>
        <dbReference type="ARBA" id="ARBA00023002"/>
    </source>
</evidence>
<reference evidence="2" key="1">
    <citation type="submission" date="2016-12" db="EMBL/GenBank/DDBJ databases">
        <title>The genomes of Aspergillus section Nigri reveals drivers in fungal speciation.</title>
        <authorList>
            <consortium name="DOE Joint Genome Institute"/>
            <person name="Vesth T.C."/>
            <person name="Nybo J."/>
            <person name="Theobald S."/>
            <person name="Brandl J."/>
            <person name="Frisvad J.C."/>
            <person name="Nielsen K.F."/>
            <person name="Lyhne E.K."/>
            <person name="Kogle M.E."/>
            <person name="Kuo A."/>
            <person name="Riley R."/>
            <person name="Clum A."/>
            <person name="Nolan M."/>
            <person name="Lipzen A."/>
            <person name="Salamov A."/>
            <person name="Henrissat B."/>
            <person name="Wiebenga A."/>
            <person name="De Vries R.P."/>
            <person name="Grigoriev I.V."/>
            <person name="Mortensen U.H."/>
            <person name="Andersen M.R."/>
            <person name="Baker S.E."/>
        </authorList>
    </citation>
    <scope>NUCLEOTIDE SEQUENCE [LARGE SCALE GENOMIC DNA]</scope>
    <source>
        <strain evidence="2">CBS 113365</strain>
    </source>
</reference>
<evidence type="ECO:0000313" key="3">
    <source>
        <dbReference type="Proteomes" id="UP000248405"/>
    </source>
</evidence>
<dbReference type="InterPro" id="IPR042098">
    <property type="entry name" value="TauD-like_sf"/>
</dbReference>
<keyword evidence="1" id="KW-0560">Oxidoreductase</keyword>
<dbReference type="OrthoDB" id="2117718at2759"/>
<keyword evidence="3" id="KW-1185">Reference proteome</keyword>